<keyword evidence="2" id="KW-1133">Transmembrane helix</keyword>
<feature type="transmembrane region" description="Helical" evidence="2">
    <location>
        <begin position="52"/>
        <end position="76"/>
    </location>
</feature>
<dbReference type="Proteomes" id="UP001500956">
    <property type="component" value="Unassembled WGS sequence"/>
</dbReference>
<keyword evidence="2" id="KW-0472">Membrane</keyword>
<accession>A0ABP8Y9X2</accession>
<feature type="transmembrane region" description="Helical" evidence="2">
    <location>
        <begin position="88"/>
        <end position="112"/>
    </location>
</feature>
<name>A0ABP8Y9X2_9MICO</name>
<keyword evidence="4" id="KW-1185">Reference proteome</keyword>
<evidence type="ECO:0000313" key="3">
    <source>
        <dbReference type="EMBL" id="GAA4724106.1"/>
    </source>
</evidence>
<organism evidence="3 4">
    <name type="scientific">Isoptericola chiayiensis</name>
    <dbReference type="NCBI Taxonomy" id="579446"/>
    <lineage>
        <taxon>Bacteria</taxon>
        <taxon>Bacillati</taxon>
        <taxon>Actinomycetota</taxon>
        <taxon>Actinomycetes</taxon>
        <taxon>Micrococcales</taxon>
        <taxon>Promicromonosporaceae</taxon>
        <taxon>Isoptericola</taxon>
    </lineage>
</organism>
<evidence type="ECO:0000313" key="4">
    <source>
        <dbReference type="Proteomes" id="UP001500956"/>
    </source>
</evidence>
<feature type="region of interest" description="Disordered" evidence="1">
    <location>
        <begin position="1"/>
        <end position="36"/>
    </location>
</feature>
<evidence type="ECO:0000256" key="2">
    <source>
        <dbReference type="SAM" id="Phobius"/>
    </source>
</evidence>
<dbReference type="EMBL" id="BAABID010000006">
    <property type="protein sequence ID" value="GAA4724106.1"/>
    <property type="molecule type" value="Genomic_DNA"/>
</dbReference>
<protein>
    <submittedName>
        <fullName evidence="3">Uncharacterized protein</fullName>
    </submittedName>
</protein>
<evidence type="ECO:0000256" key="1">
    <source>
        <dbReference type="SAM" id="MobiDB-lite"/>
    </source>
</evidence>
<sequence>MSSTDPERPAETPDGPDPAPAGDAPVGEQPGEPDEHLLVDPARVRRAPRLRAFFTVGAVVGVVVGVALGVWLNAIAVAEDIPMLKPGVFVSVVVLGVTTFFVLLAGAIAVWADRRSVRAMQRR</sequence>
<gene>
    <name evidence="3" type="ORF">GCM10023216_12440</name>
</gene>
<feature type="compositionally biased region" description="Basic and acidic residues" evidence="1">
    <location>
        <begin position="1"/>
        <end position="11"/>
    </location>
</feature>
<comment type="caution">
    <text evidence="3">The sequence shown here is derived from an EMBL/GenBank/DDBJ whole genome shotgun (WGS) entry which is preliminary data.</text>
</comment>
<reference evidence="4" key="1">
    <citation type="journal article" date="2019" name="Int. J. Syst. Evol. Microbiol.">
        <title>The Global Catalogue of Microorganisms (GCM) 10K type strain sequencing project: providing services to taxonomists for standard genome sequencing and annotation.</title>
        <authorList>
            <consortium name="The Broad Institute Genomics Platform"/>
            <consortium name="The Broad Institute Genome Sequencing Center for Infectious Disease"/>
            <person name="Wu L."/>
            <person name="Ma J."/>
        </authorList>
    </citation>
    <scope>NUCLEOTIDE SEQUENCE [LARGE SCALE GENOMIC DNA]</scope>
    <source>
        <strain evidence="4">JCM 18063</strain>
    </source>
</reference>
<dbReference type="RefSeq" id="WP_172151188.1">
    <property type="nucleotide sequence ID" value="NZ_BAABID010000006.1"/>
</dbReference>
<keyword evidence="2" id="KW-0812">Transmembrane</keyword>
<proteinExistence type="predicted"/>